<comment type="caution">
    <text evidence="3">The sequence shown here is derived from an EMBL/GenBank/DDBJ whole genome shotgun (WGS) entry which is preliminary data.</text>
</comment>
<evidence type="ECO:0000313" key="4">
    <source>
        <dbReference type="Proteomes" id="UP001146120"/>
    </source>
</evidence>
<keyword evidence="4" id="KW-1185">Reference proteome</keyword>
<dbReference type="PANTHER" id="PTHR31827:SF1">
    <property type="entry name" value="EMB|CAB89363.1"/>
    <property type="match status" value="1"/>
</dbReference>
<proteinExistence type="predicted"/>
<feature type="compositionally biased region" description="Polar residues" evidence="1">
    <location>
        <begin position="160"/>
        <end position="179"/>
    </location>
</feature>
<dbReference type="AlphaFoldDB" id="A0AAV2YP24"/>
<dbReference type="InterPro" id="IPR056866">
    <property type="entry name" value="Znf_WRKY19"/>
</dbReference>
<name>A0AAV2YP24_9STRA</name>
<evidence type="ECO:0000259" key="2">
    <source>
        <dbReference type="Pfam" id="PF24906"/>
    </source>
</evidence>
<feature type="domain" description="WRKY19-like zinc finger" evidence="2">
    <location>
        <begin position="224"/>
        <end position="245"/>
    </location>
</feature>
<dbReference type="Proteomes" id="UP001146120">
    <property type="component" value="Unassembled WGS sequence"/>
</dbReference>
<feature type="region of interest" description="Disordered" evidence="1">
    <location>
        <begin position="160"/>
        <end position="195"/>
    </location>
</feature>
<evidence type="ECO:0000256" key="1">
    <source>
        <dbReference type="SAM" id="MobiDB-lite"/>
    </source>
</evidence>
<dbReference type="PANTHER" id="PTHR31827">
    <property type="entry name" value="EMB|CAB89363.1"/>
    <property type="match status" value="1"/>
</dbReference>
<protein>
    <recommendedName>
        <fullName evidence="2">WRKY19-like zinc finger domain-containing protein</fullName>
    </recommendedName>
</protein>
<dbReference type="EMBL" id="DAKRPA010000184">
    <property type="protein sequence ID" value="DAZ95926.1"/>
    <property type="molecule type" value="Genomic_DNA"/>
</dbReference>
<evidence type="ECO:0000313" key="3">
    <source>
        <dbReference type="EMBL" id="DAZ95926.1"/>
    </source>
</evidence>
<reference evidence="3" key="2">
    <citation type="journal article" date="2023" name="Microbiol Resour">
        <title>Decontamination and Annotation of the Draft Genome Sequence of the Oomycete Lagenidium giganteum ARSEF 373.</title>
        <authorList>
            <person name="Morgan W.R."/>
            <person name="Tartar A."/>
        </authorList>
    </citation>
    <scope>NUCLEOTIDE SEQUENCE</scope>
    <source>
        <strain evidence="3">ARSEF 373</strain>
    </source>
</reference>
<gene>
    <name evidence="3" type="ORF">N0F65_012403</name>
</gene>
<accession>A0AAV2YP24</accession>
<organism evidence="3 4">
    <name type="scientific">Lagenidium giganteum</name>
    <dbReference type="NCBI Taxonomy" id="4803"/>
    <lineage>
        <taxon>Eukaryota</taxon>
        <taxon>Sar</taxon>
        <taxon>Stramenopiles</taxon>
        <taxon>Oomycota</taxon>
        <taxon>Peronosporomycetes</taxon>
        <taxon>Pythiales</taxon>
        <taxon>Pythiaceae</taxon>
    </lineage>
</organism>
<dbReference type="Pfam" id="PF24906">
    <property type="entry name" value="Zf_WRKY19"/>
    <property type="match status" value="1"/>
</dbReference>
<reference evidence="3" key="1">
    <citation type="submission" date="2022-11" db="EMBL/GenBank/DDBJ databases">
        <authorList>
            <person name="Morgan W.R."/>
            <person name="Tartar A."/>
        </authorList>
    </citation>
    <scope>NUCLEOTIDE SEQUENCE</scope>
    <source>
        <strain evidence="3">ARSEF 373</strain>
    </source>
</reference>
<sequence>MDAAAASAPKHSLAFILGGTNAAPTGWTINEVDAAAAAMTEMAARDHKLDVDVDVDRWSRPLPAPAPMAPRALMRLPSLGAIRSSIAPRTDRSMCDYSPEPRTAWVTMHAPTSRAVTHAKLPAHSSARNTRFKVASTISIGRTAREEHTRLVRADSLTPPLQQQSTPVAVQPTRASDGNVTHKRRPRAKNPMTAEEKRKVRACTVEGCSNYTIDRGLCFRHGGGKKCTMEGCSASAKSRGLCWKHDPILKINK</sequence>